<keyword evidence="2" id="KW-1133">Transmembrane helix</keyword>
<name>A0AAP2ZA96_9EURY</name>
<keyword evidence="2" id="KW-0812">Transmembrane</keyword>
<keyword evidence="4" id="KW-1185">Reference proteome</keyword>
<dbReference type="Proteomes" id="UP001321047">
    <property type="component" value="Unassembled WGS sequence"/>
</dbReference>
<evidence type="ECO:0000313" key="3">
    <source>
        <dbReference type="EMBL" id="MCU4753441.1"/>
    </source>
</evidence>
<feature type="region of interest" description="Disordered" evidence="1">
    <location>
        <begin position="1"/>
        <end position="23"/>
    </location>
</feature>
<organism evidence="3 4">
    <name type="scientific">Natronosalvus hydrolyticus</name>
    <dbReference type="NCBI Taxonomy" id="2979988"/>
    <lineage>
        <taxon>Archaea</taxon>
        <taxon>Methanobacteriati</taxon>
        <taxon>Methanobacteriota</taxon>
        <taxon>Stenosarchaea group</taxon>
        <taxon>Halobacteria</taxon>
        <taxon>Halobacteriales</taxon>
        <taxon>Natrialbaceae</taxon>
        <taxon>Natronosalvus</taxon>
    </lineage>
</organism>
<feature type="transmembrane region" description="Helical" evidence="2">
    <location>
        <begin position="107"/>
        <end position="129"/>
    </location>
</feature>
<proteinExistence type="predicted"/>
<comment type="caution">
    <text evidence="3">The sequence shown here is derived from an EMBL/GenBank/DDBJ whole genome shotgun (WGS) entry which is preliminary data.</text>
</comment>
<evidence type="ECO:0000256" key="1">
    <source>
        <dbReference type="SAM" id="MobiDB-lite"/>
    </source>
</evidence>
<dbReference type="EMBL" id="JAOPJZ010000017">
    <property type="protein sequence ID" value="MCU4753441.1"/>
    <property type="molecule type" value="Genomic_DNA"/>
</dbReference>
<protein>
    <submittedName>
        <fullName evidence="3">Uncharacterized protein</fullName>
    </submittedName>
</protein>
<reference evidence="3 4" key="1">
    <citation type="submission" date="2022-09" db="EMBL/GenBank/DDBJ databases">
        <title>Enrichment on poylsaccharides allowed isolation of novel metabolic and taxonomic groups of Haloarchaea.</title>
        <authorList>
            <person name="Sorokin D.Y."/>
            <person name="Elcheninov A.G."/>
            <person name="Khizhniak T.V."/>
            <person name="Kolganova T.V."/>
            <person name="Kublanov I.V."/>
        </authorList>
    </citation>
    <scope>NUCLEOTIDE SEQUENCE [LARGE SCALE GENOMIC DNA]</scope>
    <source>
        <strain evidence="3 4">AArc-curdl1</strain>
    </source>
</reference>
<feature type="transmembrane region" description="Helical" evidence="2">
    <location>
        <begin position="79"/>
        <end position="101"/>
    </location>
</feature>
<gene>
    <name evidence="3" type="ORF">OB919_15865</name>
</gene>
<accession>A0AAP2ZA96</accession>
<sequence>MTRDKLPDIDRLEPAEKDGETVKKPVQVEELEEVVESPGDVTVNYYEDNHSNDRVYVVKNSGNVSKENSQSYSIVDDMVFILLTITVAVVLSALFLYGVGLASTDDWLATFFGLMLAVWSAYCAVWIYFRGE</sequence>
<evidence type="ECO:0000313" key="4">
    <source>
        <dbReference type="Proteomes" id="UP001321047"/>
    </source>
</evidence>
<keyword evidence="2" id="KW-0472">Membrane</keyword>
<evidence type="ECO:0000256" key="2">
    <source>
        <dbReference type="SAM" id="Phobius"/>
    </source>
</evidence>
<dbReference type="AlphaFoldDB" id="A0AAP2ZA96"/>